<organism evidence="3 4">
    <name type="scientific">Aplosporella prunicola CBS 121167</name>
    <dbReference type="NCBI Taxonomy" id="1176127"/>
    <lineage>
        <taxon>Eukaryota</taxon>
        <taxon>Fungi</taxon>
        <taxon>Dikarya</taxon>
        <taxon>Ascomycota</taxon>
        <taxon>Pezizomycotina</taxon>
        <taxon>Dothideomycetes</taxon>
        <taxon>Dothideomycetes incertae sedis</taxon>
        <taxon>Botryosphaeriales</taxon>
        <taxon>Aplosporellaceae</taxon>
        <taxon>Aplosporella</taxon>
    </lineage>
</organism>
<evidence type="ECO:0000313" key="3">
    <source>
        <dbReference type="EMBL" id="KAF2135417.1"/>
    </source>
</evidence>
<name>A0A6A6AXA5_9PEZI</name>
<protein>
    <recommendedName>
        <fullName evidence="2">Bacteriophage T5 Orf172 DNA-binding domain-containing protein</fullName>
    </recommendedName>
</protein>
<evidence type="ECO:0000259" key="2">
    <source>
        <dbReference type="SMART" id="SM00974"/>
    </source>
</evidence>
<keyword evidence="4" id="KW-1185">Reference proteome</keyword>
<dbReference type="InterPro" id="IPR053006">
    <property type="entry name" value="Meiosis_regulatory"/>
</dbReference>
<dbReference type="OrthoDB" id="3511049at2759"/>
<dbReference type="InterPro" id="IPR018306">
    <property type="entry name" value="Phage_T5_Orf172_DNA-bd"/>
</dbReference>
<reference evidence="3" key="1">
    <citation type="journal article" date="2020" name="Stud. Mycol.">
        <title>101 Dothideomycetes genomes: a test case for predicting lifestyles and emergence of pathogens.</title>
        <authorList>
            <person name="Haridas S."/>
            <person name="Albert R."/>
            <person name="Binder M."/>
            <person name="Bloem J."/>
            <person name="Labutti K."/>
            <person name="Salamov A."/>
            <person name="Andreopoulos B."/>
            <person name="Baker S."/>
            <person name="Barry K."/>
            <person name="Bills G."/>
            <person name="Bluhm B."/>
            <person name="Cannon C."/>
            <person name="Castanera R."/>
            <person name="Culley D."/>
            <person name="Daum C."/>
            <person name="Ezra D."/>
            <person name="Gonzalez J."/>
            <person name="Henrissat B."/>
            <person name="Kuo A."/>
            <person name="Liang C."/>
            <person name="Lipzen A."/>
            <person name="Lutzoni F."/>
            <person name="Magnuson J."/>
            <person name="Mondo S."/>
            <person name="Nolan M."/>
            <person name="Ohm R."/>
            <person name="Pangilinan J."/>
            <person name="Park H.-J."/>
            <person name="Ramirez L."/>
            <person name="Alfaro M."/>
            <person name="Sun H."/>
            <person name="Tritt A."/>
            <person name="Yoshinaga Y."/>
            <person name="Zwiers L.-H."/>
            <person name="Turgeon B."/>
            <person name="Goodwin S."/>
            <person name="Spatafora J."/>
            <person name="Crous P."/>
            <person name="Grigoriev I."/>
        </authorList>
    </citation>
    <scope>NUCLEOTIDE SEQUENCE</scope>
    <source>
        <strain evidence="3">CBS 121167</strain>
    </source>
</reference>
<feature type="domain" description="Bacteriophage T5 Orf172 DNA-binding" evidence="2">
    <location>
        <begin position="496"/>
        <end position="585"/>
    </location>
</feature>
<proteinExistence type="predicted"/>
<dbReference type="Pfam" id="PF10544">
    <property type="entry name" value="T5orf172"/>
    <property type="match status" value="1"/>
</dbReference>
<feature type="region of interest" description="Disordered" evidence="1">
    <location>
        <begin position="1"/>
        <end position="21"/>
    </location>
</feature>
<dbReference type="SMART" id="SM00974">
    <property type="entry name" value="T5orf172"/>
    <property type="match status" value="1"/>
</dbReference>
<feature type="region of interest" description="Disordered" evidence="1">
    <location>
        <begin position="370"/>
        <end position="420"/>
    </location>
</feature>
<dbReference type="AlphaFoldDB" id="A0A6A6AXA5"/>
<accession>A0A6A6AXA5</accession>
<dbReference type="RefSeq" id="XP_033391135.1">
    <property type="nucleotide sequence ID" value="XM_033544598.1"/>
</dbReference>
<dbReference type="GeneID" id="54302094"/>
<dbReference type="PANTHER" id="PTHR28094:SF1">
    <property type="entry name" value="MEIOTICALLY UP-REGULATED GENE 113 PROTEIN"/>
    <property type="match status" value="1"/>
</dbReference>
<feature type="region of interest" description="Disordered" evidence="1">
    <location>
        <begin position="315"/>
        <end position="353"/>
    </location>
</feature>
<dbReference type="Proteomes" id="UP000799438">
    <property type="component" value="Unassembled WGS sequence"/>
</dbReference>
<evidence type="ECO:0000256" key="1">
    <source>
        <dbReference type="SAM" id="MobiDB-lite"/>
    </source>
</evidence>
<sequence>MSDYKQAFDIPANPSARKPNNHVASAEKALKNLQNEEKRRSVFSCLAMPMTPKKTCSKKTQPSSEFIDSAYNIIRNTTPPYSFETGAKLTGILLCPKHVQETRYFLAVLLEILALERSEEEKAFATMQAQYMALVRYNGSPDAVTRQAQSMALVLHKDSPDAVSRHLLNIFDDRPGPSRLASGQWTSQCIPRLEYKVSAETEEDSSPKASAGDQPQDLALEFSSVKWDLLFSKTFQCIATGGTGQRCQVDIDNALRERARAALEGYLLTSPPRDVLDQLVSDLLCFSHRRKDWIDAYHAEWDRFFFGPLRHLPSSVPESSSPPSGPATSTKPTLLGDSTPSISEYTKGNHLRRQSFNNLTKDCRFNGTHEMDNPWAQTPEKQSKAAFSSPLRDARLPPTNISKEAPRALRATGNSASSKPLAGKFRVEDTTRCFQDLKVSGPSPPDRSRCHDCAKDPTAHEELNYQAIFELKANIANLLKMPLEPLDAHVYVMQSQDLPGRVKVGMAKDVKARVAQIKRNCSLKNLVVLYNTAPIKHPARVEKLAHLELKPFLETRQCLHKGSVKTHNEWFHCEPHTAITAVKQWCRFMDQAPYSENGMLKDQWVNKLKLFGGFFSQHPARSFADVQERHKLWLESES</sequence>
<feature type="compositionally biased region" description="Low complexity" evidence="1">
    <location>
        <begin position="315"/>
        <end position="333"/>
    </location>
</feature>
<feature type="compositionally biased region" description="Polar residues" evidence="1">
    <location>
        <begin position="336"/>
        <end position="346"/>
    </location>
</feature>
<dbReference type="EMBL" id="ML995587">
    <property type="protein sequence ID" value="KAF2135417.1"/>
    <property type="molecule type" value="Genomic_DNA"/>
</dbReference>
<evidence type="ECO:0000313" key="4">
    <source>
        <dbReference type="Proteomes" id="UP000799438"/>
    </source>
</evidence>
<dbReference type="PANTHER" id="PTHR28094">
    <property type="entry name" value="MEIOTICALLY UP-REGULATED GENE 113 PROTEIN"/>
    <property type="match status" value="1"/>
</dbReference>
<gene>
    <name evidence="3" type="ORF">K452DRAFT_323067</name>
</gene>